<dbReference type="Proteomes" id="UP001610861">
    <property type="component" value="Unassembled WGS sequence"/>
</dbReference>
<evidence type="ECO:0000313" key="2">
    <source>
        <dbReference type="Proteomes" id="UP001610861"/>
    </source>
</evidence>
<dbReference type="EMBL" id="JBIQWL010000001">
    <property type="protein sequence ID" value="MFH8249504.1"/>
    <property type="molecule type" value="Genomic_DNA"/>
</dbReference>
<organism evidence="1 2">
    <name type="scientific">Microbacterium alkaliflavum</name>
    <dbReference type="NCBI Taxonomy" id="3248839"/>
    <lineage>
        <taxon>Bacteria</taxon>
        <taxon>Bacillati</taxon>
        <taxon>Actinomycetota</taxon>
        <taxon>Actinomycetes</taxon>
        <taxon>Micrococcales</taxon>
        <taxon>Microbacteriaceae</taxon>
        <taxon>Microbacterium</taxon>
    </lineage>
</organism>
<sequence>MIMPSPPPTLVVVVDGTPHRVRLRMPTAGDAQVLLVDASLHRSASALASARRIELYDLLATVNDEPATWAFAAEIADESDAVQALRTARDGWLAAEVRRGQVVEGPDPTPIDPGPSLAPPALAQLPDPAHRLSRPDTAQPMEVVLPSGATGTLDWLDPLVEAQAWDRWAPVGLDPLPEHEDWTFESAGFRAILRLRCALVHLGARDRDDLAPDDIEALPLADFLFLDRLYGAVFKDDHA</sequence>
<reference evidence="1 2" key="1">
    <citation type="submission" date="2024-09" db="EMBL/GenBank/DDBJ databases">
        <authorList>
            <person name="Pan X."/>
        </authorList>
    </citation>
    <scope>NUCLEOTIDE SEQUENCE [LARGE SCALE GENOMIC DNA]</scope>
    <source>
        <strain evidence="1 2">B2969</strain>
    </source>
</reference>
<keyword evidence="2" id="KW-1185">Reference proteome</keyword>
<comment type="caution">
    <text evidence="1">The sequence shown here is derived from an EMBL/GenBank/DDBJ whole genome shotgun (WGS) entry which is preliminary data.</text>
</comment>
<evidence type="ECO:0000313" key="1">
    <source>
        <dbReference type="EMBL" id="MFH8249504.1"/>
    </source>
</evidence>
<accession>A0ABW7Q3T6</accession>
<proteinExistence type="predicted"/>
<gene>
    <name evidence="1" type="ORF">ACH3VR_03955</name>
</gene>
<dbReference type="RefSeq" id="WP_396639438.1">
    <property type="nucleotide sequence ID" value="NZ_JBIQWL010000001.1"/>
</dbReference>
<name>A0ABW7Q3T6_9MICO</name>
<protein>
    <submittedName>
        <fullName evidence="1">Uncharacterized protein</fullName>
    </submittedName>
</protein>